<dbReference type="GO" id="GO:0016887">
    <property type="term" value="F:ATP hydrolysis activity"/>
    <property type="evidence" value="ECO:0007669"/>
    <property type="project" value="InterPro"/>
</dbReference>
<dbReference type="GO" id="GO:0005524">
    <property type="term" value="F:ATP binding"/>
    <property type="evidence" value="ECO:0000318"/>
    <property type="project" value="GO_Central"/>
</dbReference>
<keyword evidence="4" id="KW-0007">Acetylation</keyword>
<keyword evidence="2" id="KW-0547">Nucleotide-binding</keyword>
<dbReference type="HOGENOM" id="CLU_000604_36_6_1"/>
<dbReference type="InterPro" id="IPR003593">
    <property type="entry name" value="AAA+_ATPase"/>
</dbReference>
<keyword evidence="1" id="KW-0677">Repeat</keyword>
<sequence length="726" mass="79914">MVSAEADVTVEQGFLEVVGDRIKDVDSIIIDYVVKVLQDETFDFGPEGKEAYDAVGALLVAAELVDDEKQAKVLCAKLASRFGARGGDKSQESFRKMAAPVRMSDGMAGSAPAAKLEDPQTLPEISERDLAKIERRRRKEERQRLADYQAHVAAAEAANVGMPAVMVNHGGVGEGAVAKDIRMENFSISMGGRELINEATVTLAHGRRYGLVGRNGTGKTTLLKHMAMHAIDGIPRNCQILHVEQEVVGDDTTVLQCVLDSDVERKLLMEEEAQLAQQKATVPTSTEGTTLVKADGKIAENAGDKEDPVSARLAQIYKRLELIDAYSAEARASAILAGLSFTADMQTRKTRTFSGGWRMRIALARALFIEPDLLLLDEPTNHLDLHAVLWLESYLLKWPKTLIVVSHAREFLNSVVTDILLLQNQKIVTYKGDYDTFERTRDERVRNQMKAHEANERTRSHIQAFVDKFRYNAKRASLVQSRIKALERIGHVDAVVNDPDYKFEFPTPEDKPQAPIISFSDASFGYPGGPILFKNLNFGIDLDSRLAMVGPNGIGKSTLLKLISGELEPISGTVFRSAKVRMAVFSQHHVDGLDLSSTPLLYMAHCFPGVLEQRLRAHLGSFGITGNLALQSMYTLSGGQKSRVAFAKITFNKPHILLLDEPSNHLDLDAVEALIQGLALFQGGVLMVSHDEHLISGSVDELWCVSDGKATPFHGTFAEYKKTLKI</sequence>
<evidence type="ECO:0000256" key="5">
    <source>
        <dbReference type="ARBA" id="ARBA00061344"/>
    </source>
</evidence>
<dbReference type="Gene3D" id="3.40.50.300">
    <property type="entry name" value="P-loop containing nucleotide triphosphate hydrolases"/>
    <property type="match status" value="2"/>
</dbReference>
<evidence type="ECO:0000256" key="4">
    <source>
        <dbReference type="ARBA" id="ARBA00022990"/>
    </source>
</evidence>
<dbReference type="InterPro" id="IPR050611">
    <property type="entry name" value="ABCF"/>
</dbReference>
<evidence type="ECO:0000256" key="3">
    <source>
        <dbReference type="ARBA" id="ARBA00022840"/>
    </source>
</evidence>
<reference evidence="9" key="3">
    <citation type="submission" date="2020-12" db="UniProtKB">
        <authorList>
            <consortium name="EnsemblPlants"/>
        </authorList>
    </citation>
    <scope>IDENTIFICATION</scope>
</reference>
<dbReference type="FunFam" id="3.40.50.300:FF:000104">
    <property type="entry name" value="ATP-binding cassette sub-family F member 3"/>
    <property type="match status" value="1"/>
</dbReference>
<dbReference type="STRING" id="3218.A9S4D8"/>
<keyword evidence="10" id="KW-1185">Reference proteome</keyword>
<dbReference type="Pfam" id="PF12848">
    <property type="entry name" value="ABC_tran_Xtn"/>
    <property type="match status" value="1"/>
</dbReference>
<dbReference type="OrthoDB" id="2110130at2759"/>
<reference evidence="8 10" key="1">
    <citation type="journal article" date="2008" name="Science">
        <title>The Physcomitrella genome reveals evolutionary insights into the conquest of land by plants.</title>
        <authorList>
            <person name="Rensing S."/>
            <person name="Lang D."/>
            <person name="Zimmer A."/>
            <person name="Terry A."/>
            <person name="Salamov A."/>
            <person name="Shapiro H."/>
            <person name="Nishiyama T."/>
            <person name="Perroud P.-F."/>
            <person name="Lindquist E."/>
            <person name="Kamisugi Y."/>
            <person name="Tanahashi T."/>
            <person name="Sakakibara K."/>
            <person name="Fujita T."/>
            <person name="Oishi K."/>
            <person name="Shin-I T."/>
            <person name="Kuroki Y."/>
            <person name="Toyoda A."/>
            <person name="Suzuki Y."/>
            <person name="Hashimoto A."/>
            <person name="Yamaguchi K."/>
            <person name="Sugano A."/>
            <person name="Kohara Y."/>
            <person name="Fujiyama A."/>
            <person name="Anterola A."/>
            <person name="Aoki S."/>
            <person name="Ashton N."/>
            <person name="Barbazuk W.B."/>
            <person name="Barker E."/>
            <person name="Bennetzen J."/>
            <person name="Bezanilla M."/>
            <person name="Blankenship R."/>
            <person name="Cho S.H."/>
            <person name="Dutcher S."/>
            <person name="Estelle M."/>
            <person name="Fawcett J.A."/>
            <person name="Gundlach H."/>
            <person name="Hanada K."/>
            <person name="Heyl A."/>
            <person name="Hicks K.A."/>
            <person name="Hugh J."/>
            <person name="Lohr M."/>
            <person name="Mayer K."/>
            <person name="Melkozernov A."/>
            <person name="Murata T."/>
            <person name="Nelson D."/>
            <person name="Pils B."/>
            <person name="Prigge M."/>
            <person name="Reiss B."/>
            <person name="Renner T."/>
            <person name="Rombauts S."/>
            <person name="Rushton P."/>
            <person name="Sanderfoot A."/>
            <person name="Schween G."/>
            <person name="Shiu S.-H."/>
            <person name="Stueber K."/>
            <person name="Theodoulou F.L."/>
            <person name="Tu H."/>
            <person name="Van de Peer Y."/>
            <person name="Verrier P.J."/>
            <person name="Waters E."/>
            <person name="Wood A."/>
            <person name="Yang L."/>
            <person name="Cove D."/>
            <person name="Cuming A."/>
            <person name="Hasebe M."/>
            <person name="Lucas S."/>
            <person name="Mishler D.B."/>
            <person name="Reski R."/>
            <person name="Grigoriev I."/>
            <person name="Quatrano R.S."/>
            <person name="Boore J.L."/>
        </authorList>
    </citation>
    <scope>NUCLEOTIDE SEQUENCE [LARGE SCALE GENOMIC DNA]</scope>
    <source>
        <strain evidence="9 10">cv. Gransden 2004</strain>
    </source>
</reference>
<dbReference type="PANTHER" id="PTHR19211">
    <property type="entry name" value="ATP-BINDING TRANSPORT PROTEIN-RELATED"/>
    <property type="match status" value="1"/>
</dbReference>
<protein>
    <recommendedName>
        <fullName evidence="7">ABC transporter domain-containing protein</fullName>
    </recommendedName>
</protein>
<dbReference type="AlphaFoldDB" id="A9S4D8"/>
<dbReference type="SUPFAM" id="SSF52540">
    <property type="entry name" value="P-loop containing nucleoside triphosphate hydrolases"/>
    <property type="match status" value="2"/>
</dbReference>
<evidence type="ECO:0000256" key="6">
    <source>
        <dbReference type="SAM" id="MobiDB-lite"/>
    </source>
</evidence>
<evidence type="ECO:0000256" key="2">
    <source>
        <dbReference type="ARBA" id="ARBA00022741"/>
    </source>
</evidence>
<evidence type="ECO:0000259" key="7">
    <source>
        <dbReference type="PROSITE" id="PS50893"/>
    </source>
</evidence>
<dbReference type="OMA" id="CTHIADI"/>
<proteinExistence type="inferred from homology"/>
<dbReference type="FunFam" id="3.40.50.300:FF:001135">
    <property type="entry name" value="ABC transporter F family member 3"/>
    <property type="match status" value="1"/>
</dbReference>
<evidence type="ECO:0000313" key="8">
    <source>
        <dbReference type="EMBL" id="PNR57834.1"/>
    </source>
</evidence>
<reference evidence="8 10" key="2">
    <citation type="journal article" date="2018" name="Plant J.">
        <title>The Physcomitrella patens chromosome-scale assembly reveals moss genome structure and evolution.</title>
        <authorList>
            <person name="Lang D."/>
            <person name="Ullrich K.K."/>
            <person name="Murat F."/>
            <person name="Fuchs J."/>
            <person name="Jenkins J."/>
            <person name="Haas F.B."/>
            <person name="Piednoel M."/>
            <person name="Gundlach H."/>
            <person name="Van Bel M."/>
            <person name="Meyberg R."/>
            <person name="Vives C."/>
            <person name="Morata J."/>
            <person name="Symeonidi A."/>
            <person name="Hiss M."/>
            <person name="Muchero W."/>
            <person name="Kamisugi Y."/>
            <person name="Saleh O."/>
            <person name="Blanc G."/>
            <person name="Decker E.L."/>
            <person name="van Gessel N."/>
            <person name="Grimwood J."/>
            <person name="Hayes R.D."/>
            <person name="Graham S.W."/>
            <person name="Gunter L.E."/>
            <person name="McDaniel S.F."/>
            <person name="Hoernstein S.N.W."/>
            <person name="Larsson A."/>
            <person name="Li F.W."/>
            <person name="Perroud P.F."/>
            <person name="Phillips J."/>
            <person name="Ranjan P."/>
            <person name="Rokshar D.S."/>
            <person name="Rothfels C.J."/>
            <person name="Schneider L."/>
            <person name="Shu S."/>
            <person name="Stevenson D.W."/>
            <person name="Thummler F."/>
            <person name="Tillich M."/>
            <person name="Villarreal Aguilar J.C."/>
            <person name="Widiez T."/>
            <person name="Wong G.K."/>
            <person name="Wymore A."/>
            <person name="Zhang Y."/>
            <person name="Zimmer A.D."/>
            <person name="Quatrano R.S."/>
            <person name="Mayer K.F.X."/>
            <person name="Goodstein D."/>
            <person name="Casacuberta J.M."/>
            <person name="Vandepoele K."/>
            <person name="Reski R."/>
            <person name="Cuming A.C."/>
            <person name="Tuskan G.A."/>
            <person name="Maumus F."/>
            <person name="Salse J."/>
            <person name="Schmutz J."/>
            <person name="Rensing S.A."/>
        </authorList>
    </citation>
    <scope>NUCLEOTIDE SEQUENCE [LARGE SCALE GENOMIC DNA]</scope>
    <source>
        <strain evidence="9 10">cv. Gransden 2004</strain>
    </source>
</reference>
<dbReference type="PANTHER" id="PTHR19211:SF117">
    <property type="entry name" value="ATP-BINDING CASSETTE SUB-FAMILY F MEMBER 3"/>
    <property type="match status" value="1"/>
</dbReference>
<comment type="similarity">
    <text evidence="5">Belongs to the ABC transporter superfamily. ABCF family. EF3 (TC 3.A.1.121) subfamily.</text>
</comment>
<feature type="domain" description="ABC transporter" evidence="7">
    <location>
        <begin position="517"/>
        <end position="726"/>
    </location>
</feature>
<dbReference type="EMBL" id="ABEU02000003">
    <property type="protein sequence ID" value="PNR57834.1"/>
    <property type="molecule type" value="Genomic_DNA"/>
</dbReference>
<dbReference type="CDD" id="cd03221">
    <property type="entry name" value="ABCF_EF-3"/>
    <property type="match status" value="2"/>
</dbReference>
<dbReference type="EnsemblPlants" id="Pp3c3_23080V3.1">
    <property type="protein sequence ID" value="Pp3c3_23080V3.1"/>
    <property type="gene ID" value="Pp3c3_23080"/>
</dbReference>
<evidence type="ECO:0000313" key="9">
    <source>
        <dbReference type="EnsemblPlants" id="Pp3c3_23080V3.1"/>
    </source>
</evidence>
<dbReference type="InterPro" id="IPR027417">
    <property type="entry name" value="P-loop_NTPase"/>
</dbReference>
<dbReference type="Pfam" id="PF00005">
    <property type="entry name" value="ABC_tran"/>
    <property type="match status" value="2"/>
</dbReference>
<dbReference type="Gramene" id="Pp3c3_23080V3.2">
    <property type="protein sequence ID" value="Pp3c3_23080V3.2"/>
    <property type="gene ID" value="Pp3c3_23080"/>
</dbReference>
<dbReference type="Gramene" id="Pp3c3_23080V3.1">
    <property type="protein sequence ID" value="Pp3c3_23080V3.1"/>
    <property type="gene ID" value="Pp3c3_23080"/>
</dbReference>
<dbReference type="InterPro" id="IPR003439">
    <property type="entry name" value="ABC_transporter-like_ATP-bd"/>
</dbReference>
<organism evidence="8">
    <name type="scientific">Physcomitrium patens</name>
    <name type="common">Spreading-leaved earth moss</name>
    <name type="synonym">Physcomitrella patens</name>
    <dbReference type="NCBI Taxonomy" id="3218"/>
    <lineage>
        <taxon>Eukaryota</taxon>
        <taxon>Viridiplantae</taxon>
        <taxon>Streptophyta</taxon>
        <taxon>Embryophyta</taxon>
        <taxon>Bryophyta</taxon>
        <taxon>Bryophytina</taxon>
        <taxon>Bryopsida</taxon>
        <taxon>Funariidae</taxon>
        <taxon>Funariales</taxon>
        <taxon>Funariaceae</taxon>
        <taxon>Physcomitrium</taxon>
    </lineage>
</organism>
<dbReference type="SMART" id="SM00382">
    <property type="entry name" value="AAA"/>
    <property type="match status" value="2"/>
</dbReference>
<feature type="region of interest" description="Disordered" evidence="6">
    <location>
        <begin position="105"/>
        <end position="125"/>
    </location>
</feature>
<dbReference type="InterPro" id="IPR017871">
    <property type="entry name" value="ABC_transporter-like_CS"/>
</dbReference>
<dbReference type="PaxDb" id="3218-PP1S47_97V6.1"/>
<gene>
    <name evidence="9" type="primary">LOC112280442</name>
    <name evidence="8" type="ORF">PHYPA_004828</name>
</gene>
<dbReference type="InterPro" id="IPR032781">
    <property type="entry name" value="ABC_tran_Xtn"/>
</dbReference>
<dbReference type="PROSITE" id="PS50893">
    <property type="entry name" value="ABC_TRANSPORTER_2"/>
    <property type="match status" value="2"/>
</dbReference>
<dbReference type="PROSITE" id="PS00211">
    <property type="entry name" value="ABC_TRANSPORTER_1"/>
    <property type="match status" value="2"/>
</dbReference>
<dbReference type="EnsemblPlants" id="Pp3c3_23080V3.2">
    <property type="protein sequence ID" value="Pp3c3_23080V3.2"/>
    <property type="gene ID" value="Pp3c3_23080"/>
</dbReference>
<accession>A9S4D8</accession>
<keyword evidence="3" id="KW-0067">ATP-binding</keyword>
<dbReference type="Proteomes" id="UP000006727">
    <property type="component" value="Chromosome 3"/>
</dbReference>
<dbReference type="eggNOG" id="KOG0062">
    <property type="taxonomic scope" value="Eukaryota"/>
</dbReference>
<dbReference type="RefSeq" id="XP_024371721.1">
    <property type="nucleotide sequence ID" value="XM_024515953.2"/>
</dbReference>
<dbReference type="Pfam" id="PF26051">
    <property type="entry name" value="PWI_ABCF3"/>
    <property type="match status" value="1"/>
</dbReference>
<dbReference type="InterPro" id="IPR058770">
    <property type="entry name" value="PWI_ABCF3"/>
</dbReference>
<evidence type="ECO:0000256" key="1">
    <source>
        <dbReference type="ARBA" id="ARBA00022737"/>
    </source>
</evidence>
<dbReference type="GeneID" id="112280442"/>
<name>A9S4D8_PHYPA</name>
<evidence type="ECO:0000313" key="10">
    <source>
        <dbReference type="Proteomes" id="UP000006727"/>
    </source>
</evidence>
<feature type="domain" description="ABC transporter" evidence="7">
    <location>
        <begin position="181"/>
        <end position="449"/>
    </location>
</feature>